<keyword evidence="14" id="KW-1133">Transmembrane helix</keyword>
<comment type="catalytic activity">
    <reaction evidence="10">
        <text>(5Z,8Z,11Z,14Z)-eicosatetraenoate + ATP + CoA = (5Z,8Z,11Z,14Z)-eicosatetraenoyl-CoA + AMP + diphosphate</text>
        <dbReference type="Rhea" id="RHEA:19713"/>
        <dbReference type="ChEBI" id="CHEBI:30616"/>
        <dbReference type="ChEBI" id="CHEBI:32395"/>
        <dbReference type="ChEBI" id="CHEBI:33019"/>
        <dbReference type="ChEBI" id="CHEBI:57287"/>
        <dbReference type="ChEBI" id="CHEBI:57368"/>
        <dbReference type="ChEBI" id="CHEBI:456215"/>
        <dbReference type="EC" id="6.2.1.15"/>
    </reaction>
    <physiologicalReaction direction="left-to-right" evidence="10">
        <dbReference type="Rhea" id="RHEA:19714"/>
    </physiologicalReaction>
</comment>
<dbReference type="GO" id="GO:0016020">
    <property type="term" value="C:membrane"/>
    <property type="evidence" value="ECO:0007669"/>
    <property type="project" value="TreeGrafter"/>
</dbReference>
<feature type="domain" description="AMP-dependent synthetase/ligase" evidence="15">
    <location>
        <begin position="103"/>
        <end position="504"/>
    </location>
</feature>
<dbReference type="Gene3D" id="3.40.50.12780">
    <property type="entry name" value="N-terminal domain of ligase-like"/>
    <property type="match status" value="1"/>
</dbReference>
<comment type="catalytic activity">
    <reaction evidence="12">
        <text>hexadecanoate + ATP + CoA = hexadecanoyl-CoA + AMP + diphosphate</text>
        <dbReference type="Rhea" id="RHEA:30751"/>
        <dbReference type="ChEBI" id="CHEBI:7896"/>
        <dbReference type="ChEBI" id="CHEBI:30616"/>
        <dbReference type="ChEBI" id="CHEBI:33019"/>
        <dbReference type="ChEBI" id="CHEBI:57287"/>
        <dbReference type="ChEBI" id="CHEBI:57379"/>
        <dbReference type="ChEBI" id="CHEBI:456215"/>
    </reaction>
    <physiologicalReaction direction="left-to-right" evidence="12">
        <dbReference type="Rhea" id="RHEA:30752"/>
    </physiologicalReaction>
</comment>
<comment type="similarity">
    <text evidence="1 13">Belongs to the ATP-dependent AMP-binding enzyme family.</text>
</comment>
<keyword evidence="14" id="KW-0812">Transmembrane</keyword>
<keyword evidence="17" id="KW-1185">Reference proteome</keyword>
<proteinExistence type="inferred from homology"/>
<comment type="catalytic activity">
    <reaction evidence="7">
        <text>a long-chain fatty acid + ATP + CoA = a long-chain fatty acyl-CoA + AMP + diphosphate</text>
        <dbReference type="Rhea" id="RHEA:15421"/>
        <dbReference type="ChEBI" id="CHEBI:30616"/>
        <dbReference type="ChEBI" id="CHEBI:33019"/>
        <dbReference type="ChEBI" id="CHEBI:57287"/>
        <dbReference type="ChEBI" id="CHEBI:57560"/>
        <dbReference type="ChEBI" id="CHEBI:83139"/>
        <dbReference type="ChEBI" id="CHEBI:456215"/>
        <dbReference type="EC" id="6.2.1.3"/>
    </reaction>
    <physiologicalReaction direction="left-to-right" evidence="7">
        <dbReference type="Rhea" id="RHEA:15422"/>
    </physiologicalReaction>
</comment>
<evidence type="ECO:0000256" key="9">
    <source>
        <dbReference type="ARBA" id="ARBA00024532"/>
    </source>
</evidence>
<organism evidence="16 17">
    <name type="scientific">Caerostris darwini</name>
    <dbReference type="NCBI Taxonomy" id="1538125"/>
    <lineage>
        <taxon>Eukaryota</taxon>
        <taxon>Metazoa</taxon>
        <taxon>Ecdysozoa</taxon>
        <taxon>Arthropoda</taxon>
        <taxon>Chelicerata</taxon>
        <taxon>Arachnida</taxon>
        <taxon>Araneae</taxon>
        <taxon>Araneomorphae</taxon>
        <taxon>Entelegynae</taxon>
        <taxon>Araneoidea</taxon>
        <taxon>Araneidae</taxon>
        <taxon>Caerostris</taxon>
    </lineage>
</organism>
<accession>A0AAV4NUP2</accession>
<dbReference type="PANTHER" id="PTHR43272">
    <property type="entry name" value="LONG-CHAIN-FATTY-ACID--COA LIGASE"/>
    <property type="match status" value="1"/>
</dbReference>
<keyword evidence="2 13" id="KW-0436">Ligase</keyword>
<evidence type="ECO:0000256" key="10">
    <source>
        <dbReference type="ARBA" id="ARBA00024548"/>
    </source>
</evidence>
<dbReference type="InterPro" id="IPR020845">
    <property type="entry name" value="AMP-binding_CS"/>
</dbReference>
<evidence type="ECO:0000256" key="14">
    <source>
        <dbReference type="SAM" id="Phobius"/>
    </source>
</evidence>
<evidence type="ECO:0000313" key="17">
    <source>
        <dbReference type="Proteomes" id="UP001054837"/>
    </source>
</evidence>
<feature type="transmembrane region" description="Helical" evidence="14">
    <location>
        <begin position="7"/>
        <end position="29"/>
    </location>
</feature>
<comment type="function">
    <text evidence="13">Catalyzes the conversion of long-chain fatty acids to their active form acyl-CoAs for both synthesis of cellular lipids, and degradation via beta-oxidation.</text>
</comment>
<keyword evidence="4 13" id="KW-0276">Fatty acid metabolism</keyword>
<dbReference type="CDD" id="cd05927">
    <property type="entry name" value="LC-FACS_euk"/>
    <property type="match status" value="1"/>
</dbReference>
<comment type="caution">
    <text evidence="16">The sequence shown here is derived from an EMBL/GenBank/DDBJ whole genome shotgun (WGS) entry which is preliminary data.</text>
</comment>
<evidence type="ECO:0000313" key="16">
    <source>
        <dbReference type="EMBL" id="GIX87470.1"/>
    </source>
</evidence>
<dbReference type="PANTHER" id="PTHR43272:SF107">
    <property type="entry name" value="LONG-CHAIN-FATTY-ACID--COA LIGASE 5"/>
    <property type="match status" value="1"/>
</dbReference>
<evidence type="ECO:0000256" key="2">
    <source>
        <dbReference type="ARBA" id="ARBA00022598"/>
    </source>
</evidence>
<dbReference type="InterPro" id="IPR000873">
    <property type="entry name" value="AMP-dep_synth/lig_dom"/>
</dbReference>
<comment type="catalytic activity">
    <reaction evidence="8">
        <text>12-hydroxy-(5Z,8Z,10E,14Z)-eicosatetraenoate + ATP + CoA = 12-hydroxy-(5Z,8Z,10E,14Z)-eicosatetraenoyl-CoA + AMP + diphosphate</text>
        <dbReference type="Rhea" id="RHEA:52112"/>
        <dbReference type="ChEBI" id="CHEBI:30616"/>
        <dbReference type="ChEBI" id="CHEBI:33019"/>
        <dbReference type="ChEBI" id="CHEBI:57287"/>
        <dbReference type="ChEBI" id="CHEBI:90718"/>
        <dbReference type="ChEBI" id="CHEBI:136408"/>
        <dbReference type="ChEBI" id="CHEBI:456215"/>
    </reaction>
    <physiologicalReaction direction="left-to-right" evidence="8">
        <dbReference type="Rhea" id="RHEA:52113"/>
    </physiologicalReaction>
</comment>
<dbReference type="EMBL" id="BPLQ01002005">
    <property type="protein sequence ID" value="GIX87470.1"/>
    <property type="molecule type" value="Genomic_DNA"/>
</dbReference>
<keyword evidence="13" id="KW-0443">Lipid metabolism</keyword>
<evidence type="ECO:0000256" key="5">
    <source>
        <dbReference type="ARBA" id="ARBA00022840"/>
    </source>
</evidence>
<dbReference type="InterPro" id="IPR045311">
    <property type="entry name" value="LC-FACS_euk"/>
</dbReference>
<evidence type="ECO:0000256" key="6">
    <source>
        <dbReference type="ARBA" id="ARBA00024469"/>
    </source>
</evidence>
<evidence type="ECO:0000256" key="4">
    <source>
        <dbReference type="ARBA" id="ARBA00022832"/>
    </source>
</evidence>
<dbReference type="Pfam" id="PF00501">
    <property type="entry name" value="AMP-binding"/>
    <property type="match status" value="1"/>
</dbReference>
<evidence type="ECO:0000256" key="3">
    <source>
        <dbReference type="ARBA" id="ARBA00022741"/>
    </source>
</evidence>
<dbReference type="Proteomes" id="UP001054837">
    <property type="component" value="Unassembled WGS sequence"/>
</dbReference>
<evidence type="ECO:0000256" key="8">
    <source>
        <dbReference type="ARBA" id="ARBA00024495"/>
    </source>
</evidence>
<dbReference type="GO" id="GO:0005783">
    <property type="term" value="C:endoplasmic reticulum"/>
    <property type="evidence" value="ECO:0007669"/>
    <property type="project" value="TreeGrafter"/>
</dbReference>
<comment type="catalytic activity">
    <reaction evidence="9">
        <text>15-hydroxy-(5Z,8Z,11Z,13E)-eicosatetraenoate + ATP + CoA = 15-hydroxy-(5Z,8Z,11Z,13E)-eicosatetraenoyl-CoA + AMP + diphosphate</text>
        <dbReference type="Rhea" id="RHEA:52116"/>
        <dbReference type="ChEBI" id="CHEBI:30616"/>
        <dbReference type="ChEBI" id="CHEBI:33019"/>
        <dbReference type="ChEBI" id="CHEBI:57287"/>
        <dbReference type="ChEBI" id="CHEBI:78832"/>
        <dbReference type="ChEBI" id="CHEBI:136409"/>
        <dbReference type="ChEBI" id="CHEBI:456215"/>
    </reaction>
    <physiologicalReaction direction="left-to-right" evidence="9">
        <dbReference type="Rhea" id="RHEA:52117"/>
    </physiologicalReaction>
</comment>
<name>A0AAV4NUP2_9ARAC</name>
<evidence type="ECO:0000256" key="13">
    <source>
        <dbReference type="RuleBase" id="RU369030"/>
    </source>
</evidence>
<keyword evidence="14" id="KW-0472">Membrane</keyword>
<evidence type="ECO:0000256" key="1">
    <source>
        <dbReference type="ARBA" id="ARBA00006432"/>
    </source>
</evidence>
<dbReference type="GO" id="GO:0047676">
    <property type="term" value="F:arachidonate-CoA ligase activity"/>
    <property type="evidence" value="ECO:0007669"/>
    <property type="project" value="UniProtKB-EC"/>
</dbReference>
<evidence type="ECO:0000256" key="7">
    <source>
        <dbReference type="ARBA" id="ARBA00024484"/>
    </source>
</evidence>
<keyword evidence="3 13" id="KW-0547">Nucleotide-binding</keyword>
<comment type="catalytic activity">
    <reaction evidence="11">
        <text>(E)-hexadec-2-enoate + ATP + CoA = (2E)-hexadecenoyl-CoA + AMP + diphosphate</text>
        <dbReference type="Rhea" id="RHEA:36139"/>
        <dbReference type="ChEBI" id="CHEBI:30616"/>
        <dbReference type="ChEBI" id="CHEBI:33019"/>
        <dbReference type="ChEBI" id="CHEBI:57287"/>
        <dbReference type="ChEBI" id="CHEBI:61526"/>
        <dbReference type="ChEBI" id="CHEBI:72745"/>
        <dbReference type="ChEBI" id="CHEBI:456215"/>
    </reaction>
    <physiologicalReaction direction="left-to-right" evidence="11">
        <dbReference type="Rhea" id="RHEA:36140"/>
    </physiologicalReaction>
</comment>
<comment type="catalytic activity">
    <reaction evidence="6">
        <text>5-hydroxy-(6E,8Z,11Z,14Z)-eicosatetraenoate + ATP + CoA = 5-hydroxy-(6E,8Z,11Z,14Z)-eicosatetraenoyl-CoA + AMP + diphosphate</text>
        <dbReference type="Rhea" id="RHEA:52108"/>
        <dbReference type="ChEBI" id="CHEBI:30616"/>
        <dbReference type="ChEBI" id="CHEBI:33019"/>
        <dbReference type="ChEBI" id="CHEBI:57287"/>
        <dbReference type="ChEBI" id="CHEBI:65341"/>
        <dbReference type="ChEBI" id="CHEBI:136407"/>
        <dbReference type="ChEBI" id="CHEBI:456215"/>
    </reaction>
    <physiologicalReaction direction="left-to-right" evidence="6">
        <dbReference type="Rhea" id="RHEA:52109"/>
    </physiologicalReaction>
</comment>
<evidence type="ECO:0000256" key="11">
    <source>
        <dbReference type="ARBA" id="ARBA00024565"/>
    </source>
</evidence>
<gene>
    <name evidence="16" type="primary">Acsl1</name>
    <name evidence="16" type="ORF">CDAR_30831</name>
</gene>
<sequence>MEDYLQYIGSVFGAAALSGAAAVATSFYMSTLPPPLTPTVDLTKQSKELPGPDRARTSRYYPDGKLLEYCFEDARTLYQIMHRGAKVSNNGPCLGWRPTKDSSYSYMSYNEVLERVKNFSAGLVHFGMKPGQETFIGLYARNCPEWVITEHACFRQSAVLVPLYDTLGPNACSYIINQAKIKLVVCDDENKLKNILSEAPNTPQLKQVIVMNKVSDTLRVKAKTLGIKLISFLEVEEAGKLHPCQPLLPSPPDICTVCYTSGTTGDPKGVVLSHANLVSCSSAVVLTMGVHGPNSSDCFMSYLPLAHMFERVCQVIAYMSGGCVGFSQGNIKLLTDDIKTFKPTFIPVVPRLLNRIYDQVQNGVKGSKLKKWIMDMALLSKQSELERHIVTNRSVWDRFVFKPVQESLGGRVRLMVTGSAPLASNVLTFLRCALGCTIIEGYGQTESVAPSTMTLVGDYSVGHVGPPLPCCHIKLIDVPEMEYFAINGQGEVCIKGLNVFQGYLNDPVKTAETIDKEGWLHTGDIGMWMENGALRIVDRKKHIFKLAQGEYIAPEKIENIYLSSPYVLQIFVYGESLKSCLVGIIVPDQKMLKDWCKANEIEGSWREICENKAVKKMILTDITELGKKAGLKSFEQIKDLYLHPELFSIENGLLTPTLKTKRPDCRKLFMPQIEAMYRHLD</sequence>
<reference evidence="16 17" key="1">
    <citation type="submission" date="2021-06" db="EMBL/GenBank/DDBJ databases">
        <title>Caerostris darwini draft genome.</title>
        <authorList>
            <person name="Kono N."/>
            <person name="Arakawa K."/>
        </authorList>
    </citation>
    <scope>NUCLEOTIDE SEQUENCE [LARGE SCALE GENOMIC DNA]</scope>
</reference>
<dbReference type="EC" id="6.2.1.3" evidence="13"/>
<dbReference type="AlphaFoldDB" id="A0AAV4NUP2"/>
<dbReference type="SUPFAM" id="SSF56801">
    <property type="entry name" value="Acetyl-CoA synthetase-like"/>
    <property type="match status" value="1"/>
</dbReference>
<evidence type="ECO:0000259" key="15">
    <source>
        <dbReference type="Pfam" id="PF00501"/>
    </source>
</evidence>
<dbReference type="InterPro" id="IPR042099">
    <property type="entry name" value="ANL_N_sf"/>
</dbReference>
<dbReference type="PROSITE" id="PS00455">
    <property type="entry name" value="AMP_BINDING"/>
    <property type="match status" value="1"/>
</dbReference>
<dbReference type="GO" id="GO:0005524">
    <property type="term" value="F:ATP binding"/>
    <property type="evidence" value="ECO:0007669"/>
    <property type="project" value="UniProtKB-KW"/>
</dbReference>
<protein>
    <recommendedName>
        <fullName evidence="13">Long-chain-fatty-acid--CoA ligase</fullName>
        <ecNumber evidence="13">6.2.1.3</ecNumber>
    </recommendedName>
</protein>
<keyword evidence="5 13" id="KW-0067">ATP-binding</keyword>
<evidence type="ECO:0000256" key="12">
    <source>
        <dbReference type="ARBA" id="ARBA00049139"/>
    </source>
</evidence>